<evidence type="ECO:0000313" key="2">
    <source>
        <dbReference type="EMBL" id="SBP00857.1"/>
    </source>
</evidence>
<feature type="compositionally biased region" description="Low complexity" evidence="1">
    <location>
        <begin position="33"/>
        <end position="45"/>
    </location>
</feature>
<dbReference type="EMBL" id="LT559118">
    <property type="protein sequence ID" value="SBP00857.1"/>
    <property type="molecule type" value="Genomic_DNA"/>
</dbReference>
<evidence type="ECO:0000256" key="1">
    <source>
        <dbReference type="SAM" id="MobiDB-lite"/>
    </source>
</evidence>
<protein>
    <submittedName>
        <fullName evidence="2">Uncharacterized protein</fullName>
    </submittedName>
</protein>
<organism evidence="2">
    <name type="scientific">Nonomuraea gerenzanensis</name>
    <dbReference type="NCBI Taxonomy" id="93944"/>
    <lineage>
        <taxon>Bacteria</taxon>
        <taxon>Bacillati</taxon>
        <taxon>Actinomycetota</taxon>
        <taxon>Actinomycetes</taxon>
        <taxon>Streptosporangiales</taxon>
        <taxon>Streptosporangiaceae</taxon>
        <taxon>Nonomuraea</taxon>
    </lineage>
</organism>
<accession>A0A1M4EPV6</accession>
<gene>
    <name evidence="2" type="ORF">BN4615_P10373</name>
</gene>
<proteinExistence type="predicted"/>
<name>A0A1M4EPV6_9ACTN</name>
<feature type="region of interest" description="Disordered" evidence="1">
    <location>
        <begin position="1"/>
        <end position="104"/>
    </location>
</feature>
<reference evidence="2" key="1">
    <citation type="submission" date="2016-04" db="EMBL/GenBank/DDBJ databases">
        <authorList>
            <person name="Evans L.H."/>
            <person name="Alamgir A."/>
            <person name="Owens N."/>
            <person name="Weber N.D."/>
            <person name="Virtaneva K."/>
            <person name="Barbian K."/>
            <person name="Babar A."/>
            <person name="Rosenke K."/>
        </authorList>
    </citation>
    <scope>NUCLEOTIDE SEQUENCE</scope>
    <source>
        <strain evidence="2">Nono1</strain>
    </source>
</reference>
<sequence length="104" mass="11250">MLGKPLKWGTNPIHHDNHDKRPENDAAGPHQPPSAATRPTAAPRPAWRRRLEVGRVEGCGKPGPVSDPRIVLDGRPTSHHASARADPPGWRGVVRCRSPSSAVK</sequence>
<feature type="compositionally biased region" description="Basic and acidic residues" evidence="1">
    <location>
        <begin position="13"/>
        <end position="24"/>
    </location>
</feature>
<dbReference type="AlphaFoldDB" id="A0A1M4EPV6"/>